<dbReference type="InterPro" id="IPR006094">
    <property type="entry name" value="Oxid_FAD_bind_N"/>
</dbReference>
<name>A0A382HHW3_9ZZZZ</name>
<dbReference type="AlphaFoldDB" id="A0A382HHW3"/>
<dbReference type="InterPro" id="IPR036318">
    <property type="entry name" value="FAD-bd_PCMH-like_sf"/>
</dbReference>
<evidence type="ECO:0000256" key="5">
    <source>
        <dbReference type="ARBA" id="ARBA00022827"/>
    </source>
</evidence>
<dbReference type="GO" id="GO:1903457">
    <property type="term" value="P:lactate catabolic process"/>
    <property type="evidence" value="ECO:0007669"/>
    <property type="project" value="TreeGrafter"/>
</dbReference>
<evidence type="ECO:0000256" key="7">
    <source>
        <dbReference type="ARBA" id="ARBA00023002"/>
    </source>
</evidence>
<sequence>MPDIFEYLPRDRIGDRWVDRLAYSRDASVYRLVPEAVIRPKNEIQVRKLLEYSRRSGVPVTFRTAGTSLSGQSVTNGLIAEVVHDWQQFKILDNGRAIKLQPGVNGSVANNLLRPFSRKIGPDPASINAARIGGIISNNSSGMICGTQFNSYHTLQNIRFIMVNGQEYDTSSVEECDRFRSGEPTLSEGLLSIRDKILKNDNLSERIRQKYRIKNTMGYSMNAFLDFDEPLDIFSHLLVGAEGTLAFISSVVLETIPDPQEKATGLIQFDSPEIACEFVPFLSDQGAAAVELMDDQSLRTAVHIDNPPFDPEKIPNDRTGLLIEYQESTEEELESKIAEFERSIDRYGAVDIPYFTRDMLERDRLWKLRKGLYPTVGALRQSGTTVITED</sequence>
<dbReference type="GO" id="GO:0005739">
    <property type="term" value="C:mitochondrion"/>
    <property type="evidence" value="ECO:0007669"/>
    <property type="project" value="UniProtKB-SubCell"/>
</dbReference>
<feature type="non-terminal residue" evidence="11">
    <location>
        <position position="390"/>
    </location>
</feature>
<keyword evidence="7" id="KW-0560">Oxidoreductase</keyword>
<comment type="similarity">
    <text evidence="3">Belongs to the FAD-binding oxidoreductase/transferase type 4 family.</text>
</comment>
<evidence type="ECO:0000259" key="10">
    <source>
        <dbReference type="PROSITE" id="PS51387"/>
    </source>
</evidence>
<protein>
    <recommendedName>
        <fullName evidence="9">D-lactate dehydrogenase (cytochrome)</fullName>
        <ecNumber evidence="9">1.1.2.4</ecNumber>
    </recommendedName>
</protein>
<dbReference type="InterPro" id="IPR004113">
    <property type="entry name" value="FAD-bd_oxidored_4_C"/>
</dbReference>
<dbReference type="PANTHER" id="PTHR11748">
    <property type="entry name" value="D-LACTATE DEHYDROGENASE"/>
    <property type="match status" value="1"/>
</dbReference>
<dbReference type="GO" id="GO:0004458">
    <property type="term" value="F:D-lactate dehydrogenase (cytochrome) activity"/>
    <property type="evidence" value="ECO:0007669"/>
    <property type="project" value="UniProtKB-EC"/>
</dbReference>
<dbReference type="Gene3D" id="3.30.465.10">
    <property type="match status" value="1"/>
</dbReference>
<reference evidence="11" key="1">
    <citation type="submission" date="2018-05" db="EMBL/GenBank/DDBJ databases">
        <authorList>
            <person name="Lanie J.A."/>
            <person name="Ng W.-L."/>
            <person name="Kazmierczak K.M."/>
            <person name="Andrzejewski T.M."/>
            <person name="Davidsen T.M."/>
            <person name="Wayne K.J."/>
            <person name="Tettelin H."/>
            <person name="Glass J.I."/>
            <person name="Rusch D."/>
            <person name="Podicherti R."/>
            <person name="Tsui H.-C.T."/>
            <person name="Winkler M.E."/>
        </authorList>
    </citation>
    <scope>NUCLEOTIDE SEQUENCE</scope>
</reference>
<evidence type="ECO:0000256" key="4">
    <source>
        <dbReference type="ARBA" id="ARBA00022630"/>
    </source>
</evidence>
<evidence type="ECO:0000256" key="9">
    <source>
        <dbReference type="ARBA" id="ARBA00038897"/>
    </source>
</evidence>
<evidence type="ECO:0000256" key="8">
    <source>
        <dbReference type="ARBA" id="ARBA00023128"/>
    </source>
</evidence>
<dbReference type="GO" id="GO:0071949">
    <property type="term" value="F:FAD binding"/>
    <property type="evidence" value="ECO:0007669"/>
    <property type="project" value="InterPro"/>
</dbReference>
<comment type="cofactor">
    <cofactor evidence="1">
        <name>FAD</name>
        <dbReference type="ChEBI" id="CHEBI:57692"/>
    </cofactor>
</comment>
<evidence type="ECO:0000256" key="3">
    <source>
        <dbReference type="ARBA" id="ARBA00008000"/>
    </source>
</evidence>
<dbReference type="InterPro" id="IPR016166">
    <property type="entry name" value="FAD-bd_PCMH"/>
</dbReference>
<dbReference type="Pfam" id="PF02913">
    <property type="entry name" value="FAD-oxidase_C"/>
    <property type="match status" value="1"/>
</dbReference>
<dbReference type="PROSITE" id="PS51387">
    <property type="entry name" value="FAD_PCMH"/>
    <property type="match status" value="1"/>
</dbReference>
<organism evidence="11">
    <name type="scientific">marine metagenome</name>
    <dbReference type="NCBI Taxonomy" id="408172"/>
    <lineage>
        <taxon>unclassified sequences</taxon>
        <taxon>metagenomes</taxon>
        <taxon>ecological metagenomes</taxon>
    </lineage>
</organism>
<dbReference type="EMBL" id="UINC01061076">
    <property type="protein sequence ID" value="SVB86263.1"/>
    <property type="molecule type" value="Genomic_DNA"/>
</dbReference>
<keyword evidence="5" id="KW-0274">FAD</keyword>
<gene>
    <name evidence="11" type="ORF">METZ01_LOCUS239117</name>
</gene>
<dbReference type="InterPro" id="IPR016169">
    <property type="entry name" value="FAD-bd_PCMH_sub2"/>
</dbReference>
<evidence type="ECO:0000313" key="11">
    <source>
        <dbReference type="EMBL" id="SVB86263.1"/>
    </source>
</evidence>
<dbReference type="Gene3D" id="3.30.43.10">
    <property type="entry name" value="Uridine Diphospho-n-acetylenolpyruvylglucosamine Reductase, domain 2"/>
    <property type="match status" value="1"/>
</dbReference>
<dbReference type="EC" id="1.1.2.4" evidence="9"/>
<keyword evidence="4" id="KW-0285">Flavoprotein</keyword>
<proteinExistence type="inferred from homology"/>
<keyword evidence="6" id="KW-0809">Transit peptide</keyword>
<dbReference type="InterPro" id="IPR016164">
    <property type="entry name" value="FAD-linked_Oxase-like_C"/>
</dbReference>
<feature type="domain" description="FAD-binding PCMH-type" evidence="10">
    <location>
        <begin position="30"/>
        <end position="258"/>
    </location>
</feature>
<evidence type="ECO:0000256" key="6">
    <source>
        <dbReference type="ARBA" id="ARBA00022946"/>
    </source>
</evidence>
<dbReference type="Gene3D" id="3.30.70.2190">
    <property type="match status" value="1"/>
</dbReference>
<dbReference type="SUPFAM" id="SSF56176">
    <property type="entry name" value="FAD-binding/transporter-associated domain-like"/>
    <property type="match status" value="1"/>
</dbReference>
<comment type="subcellular location">
    <subcellularLocation>
        <location evidence="2">Mitochondrion</location>
    </subcellularLocation>
</comment>
<dbReference type="Pfam" id="PF01565">
    <property type="entry name" value="FAD_binding_4"/>
    <property type="match status" value="1"/>
</dbReference>
<dbReference type="SUPFAM" id="SSF55103">
    <property type="entry name" value="FAD-linked oxidases, C-terminal domain"/>
    <property type="match status" value="1"/>
</dbReference>
<dbReference type="InterPro" id="IPR016167">
    <property type="entry name" value="FAD-bd_PCMH_sub1"/>
</dbReference>
<dbReference type="PANTHER" id="PTHR11748:SF111">
    <property type="entry name" value="D-LACTATE DEHYDROGENASE, MITOCHONDRIAL-RELATED"/>
    <property type="match status" value="1"/>
</dbReference>
<dbReference type="GO" id="GO:0008720">
    <property type="term" value="F:D-lactate dehydrogenase (NAD+) activity"/>
    <property type="evidence" value="ECO:0007669"/>
    <property type="project" value="TreeGrafter"/>
</dbReference>
<keyword evidence="8" id="KW-0496">Mitochondrion</keyword>
<accession>A0A382HHW3</accession>
<evidence type="ECO:0000256" key="2">
    <source>
        <dbReference type="ARBA" id="ARBA00004173"/>
    </source>
</evidence>
<evidence type="ECO:0000256" key="1">
    <source>
        <dbReference type="ARBA" id="ARBA00001974"/>
    </source>
</evidence>